<dbReference type="GO" id="GO:0005829">
    <property type="term" value="C:cytosol"/>
    <property type="evidence" value="ECO:0007669"/>
    <property type="project" value="TreeGrafter"/>
</dbReference>
<sequence>MDGDKTAPSVDRSDGETKADRTAMIAEILKQRVMVMDGAMGTMIQRLGLDEAAFRGAEFADHDKPLQGDNDLLNLTRPDVVLDIHKCYLEAGADFVETNTFSSTSVAQTEYGLSHLTYRLNVEGARLAREACRLVEDATGSPRFACGALGPTSRTLSISPYVDRPEERNITFDQLSAAYEEQVRGLVDGGVDVLLVETVFDTANCKAALFAIQQHFEATGRRLPVFISGTIVDKSGRNLSGQTCEAFIVSISHAKPLCVGLNCALGAKEMRPYLKDLSVFTDAYVLCYPNAGLETMIVTSETLFVNIGERCNIAGSRKFAELIRQDKYQVPICIDSSNFDVILAGLKCVQGKGIVNSISLKEGKDEFVKQALAIKKFGAAVVVMAFDEIGQGLDAYIEQDVEEARNMKDVYPRTLHIIEGPLMTAPHCCEDRTLLSVPRDLRSGCLEKCCRVKPKFLGTKVFDDVSIEQLVPYIDWKPFFDVWQLKGKYPNQRYPKIFDDPEVGDEAKRLFEEADRMLADIVREKLLQARGIVGFYPACNVGDDISLFADDAIPRRESIGTLFGLRQQHGSHICSVVPPHLRHRYEEGGSAAPRPLVFGKYRLSLCLIPIGFLGIVGVAFFSATRDARPPSTVGNTTELGTASTNAAELEPILPGRLFPRVRHIARSWSFDASRTSASTASSDGSPTSDAPNVSWAAHVPRKPIWCFFDSKDFAYTVSSLPLELCSAVVFCCLDLSREGDSVAVLATDEERYREIAERRKAYPWVRLLVGVGGPQAIEDGFRVLSSPNVTNMTVVRLCRSLHKFAQRLGAEGAVFHAPRGTGGSYHQFIVQPWFEWLQRKPLSVATKSLLSMSLAPLRYAMPPAHEDRSCFLGETTTRPQKVHFTQVCLKLPDIAVEEPRPRTSCRVYHDKHDCYLAFSSKALNTIDEVVNRHFQNGLAVVDLNFDDYLGVCGERHRLFNALYNIIDAS</sequence>
<evidence type="ECO:0000259" key="19">
    <source>
        <dbReference type="PROSITE" id="PS50970"/>
    </source>
</evidence>
<organism evidence="21 22">
    <name type="scientific">Amblyomma americanum</name>
    <name type="common">Lone star tick</name>
    <dbReference type="NCBI Taxonomy" id="6943"/>
    <lineage>
        <taxon>Eukaryota</taxon>
        <taxon>Metazoa</taxon>
        <taxon>Ecdysozoa</taxon>
        <taxon>Arthropoda</taxon>
        <taxon>Chelicerata</taxon>
        <taxon>Arachnida</taxon>
        <taxon>Acari</taxon>
        <taxon>Parasitiformes</taxon>
        <taxon>Ixodida</taxon>
        <taxon>Ixodoidea</taxon>
        <taxon>Ixodidae</taxon>
        <taxon>Amblyomminae</taxon>
        <taxon>Amblyomma</taxon>
    </lineage>
</organism>
<evidence type="ECO:0000256" key="12">
    <source>
        <dbReference type="ARBA" id="ARBA00022833"/>
    </source>
</evidence>
<protein>
    <recommendedName>
        <fullName evidence="5">methionine synthase</fullName>
        <ecNumber evidence="5">2.1.1.13</ecNumber>
    </recommendedName>
    <alternativeName>
        <fullName evidence="16">5-methyltetrahydrofolate--homocysteine methyltransferase</fullName>
    </alternativeName>
    <alternativeName>
        <fullName evidence="15">Vitamin-B12 dependent methionine synthase</fullName>
    </alternativeName>
</protein>
<dbReference type="GO" id="GO:0046872">
    <property type="term" value="F:metal ion binding"/>
    <property type="evidence" value="ECO:0007669"/>
    <property type="project" value="UniProtKB-KW"/>
</dbReference>
<keyword evidence="14" id="KW-0170">Cobalt</keyword>
<evidence type="ECO:0000256" key="6">
    <source>
        <dbReference type="ARBA" id="ARBA00022603"/>
    </source>
</evidence>
<dbReference type="PROSITE" id="PS50970">
    <property type="entry name" value="HCY"/>
    <property type="match status" value="1"/>
</dbReference>
<keyword evidence="12" id="KW-0862">Zinc</keyword>
<comment type="caution">
    <text evidence="17">Lacks conserved residue(s) required for the propagation of feature annotation.</text>
</comment>
<dbReference type="GO" id="GO:0050667">
    <property type="term" value="P:homocysteine metabolic process"/>
    <property type="evidence" value="ECO:0007669"/>
    <property type="project" value="TreeGrafter"/>
</dbReference>
<evidence type="ECO:0000256" key="15">
    <source>
        <dbReference type="ARBA" id="ARBA00030163"/>
    </source>
</evidence>
<dbReference type="Gene3D" id="3.20.20.20">
    <property type="entry name" value="Dihydropteroate synthase-like"/>
    <property type="match status" value="1"/>
</dbReference>
<evidence type="ECO:0000256" key="9">
    <source>
        <dbReference type="ARBA" id="ARBA00022679"/>
    </source>
</evidence>
<dbReference type="FunFam" id="3.20.20.330:FF:000001">
    <property type="entry name" value="Methionine synthase"/>
    <property type="match status" value="1"/>
</dbReference>
<evidence type="ECO:0000259" key="20">
    <source>
        <dbReference type="PROSITE" id="PS50974"/>
    </source>
</evidence>
<comment type="cofactor">
    <cofactor evidence="2">
        <name>methylcob(III)alamin</name>
        <dbReference type="ChEBI" id="CHEBI:28115"/>
    </cofactor>
</comment>
<evidence type="ECO:0000256" key="1">
    <source>
        <dbReference type="ARBA" id="ARBA00001947"/>
    </source>
</evidence>
<evidence type="ECO:0000256" key="11">
    <source>
        <dbReference type="ARBA" id="ARBA00022723"/>
    </source>
</evidence>
<dbReference type="AlphaFoldDB" id="A0AAQ4F620"/>
<dbReference type="Pfam" id="PF02965">
    <property type="entry name" value="Met_synt_B12"/>
    <property type="match status" value="1"/>
</dbReference>
<evidence type="ECO:0000256" key="4">
    <source>
        <dbReference type="ARBA" id="ARBA00010398"/>
    </source>
</evidence>
<dbReference type="GO" id="GO:0008705">
    <property type="term" value="F:methionine synthase activity"/>
    <property type="evidence" value="ECO:0007669"/>
    <property type="project" value="UniProtKB-EC"/>
</dbReference>
<dbReference type="Pfam" id="PF02574">
    <property type="entry name" value="S-methyl_trans"/>
    <property type="match status" value="1"/>
</dbReference>
<dbReference type="SUPFAM" id="SSF51717">
    <property type="entry name" value="Dihydropteroate synthetase-like"/>
    <property type="match status" value="1"/>
</dbReference>
<dbReference type="SUPFAM" id="SSF56507">
    <property type="entry name" value="Methionine synthase activation domain-like"/>
    <property type="match status" value="1"/>
</dbReference>
<evidence type="ECO:0000256" key="7">
    <source>
        <dbReference type="ARBA" id="ARBA00022605"/>
    </source>
</evidence>
<evidence type="ECO:0000256" key="10">
    <source>
        <dbReference type="ARBA" id="ARBA00022691"/>
    </source>
</evidence>
<comment type="pathway">
    <text evidence="3">Amino-acid biosynthesis; L-methionine biosynthesis via de novo pathway; L-methionine from L-homocysteine (MetH route): step 1/1.</text>
</comment>
<dbReference type="Gene3D" id="3.20.20.330">
    <property type="entry name" value="Homocysteine-binding-like domain"/>
    <property type="match status" value="1"/>
</dbReference>
<dbReference type="Gene3D" id="1.10.288.10">
    <property type="entry name" value="Cobalamin-dependent Methionine Synthase, domain 2"/>
    <property type="match status" value="1"/>
</dbReference>
<evidence type="ECO:0000256" key="3">
    <source>
        <dbReference type="ARBA" id="ARBA00005178"/>
    </source>
</evidence>
<dbReference type="InterPro" id="IPR037010">
    <property type="entry name" value="VitB12-dep_Met_synth_activ_sf"/>
</dbReference>
<dbReference type="InterPro" id="IPR004223">
    <property type="entry name" value="VitB12-dep_Met_synth_activ_dom"/>
</dbReference>
<dbReference type="GO" id="GO:0032259">
    <property type="term" value="P:methylation"/>
    <property type="evidence" value="ECO:0007669"/>
    <property type="project" value="UniProtKB-KW"/>
</dbReference>
<accession>A0AAQ4F620</accession>
<evidence type="ECO:0000313" key="22">
    <source>
        <dbReference type="Proteomes" id="UP001321473"/>
    </source>
</evidence>
<dbReference type="PROSITE" id="PS50974">
    <property type="entry name" value="ADOMET_ACTIVATION"/>
    <property type="match status" value="1"/>
</dbReference>
<dbReference type="InterPro" id="IPR036589">
    <property type="entry name" value="HCY_dom_sf"/>
</dbReference>
<keyword evidence="13" id="KW-0486">Methionine biosynthesis</keyword>
<dbReference type="InterPro" id="IPR050554">
    <property type="entry name" value="Met_Synthase/Corrinoid"/>
</dbReference>
<evidence type="ECO:0000256" key="8">
    <source>
        <dbReference type="ARBA" id="ARBA00022628"/>
    </source>
</evidence>
<dbReference type="Proteomes" id="UP001321473">
    <property type="component" value="Unassembled WGS sequence"/>
</dbReference>
<dbReference type="EC" id="2.1.1.13" evidence="5"/>
<dbReference type="InterPro" id="IPR003726">
    <property type="entry name" value="HCY_dom"/>
</dbReference>
<evidence type="ECO:0000256" key="16">
    <source>
        <dbReference type="ARBA" id="ARBA00031040"/>
    </source>
</evidence>
<dbReference type="InterPro" id="IPR000489">
    <property type="entry name" value="Pterin-binding_dom"/>
</dbReference>
<feature type="domain" description="AdoMet activation" evidence="20">
    <location>
        <begin position="425"/>
        <end position="574"/>
    </location>
</feature>
<dbReference type="GO" id="GO:0031419">
    <property type="term" value="F:cobalamin binding"/>
    <property type="evidence" value="ECO:0007669"/>
    <property type="project" value="UniProtKB-KW"/>
</dbReference>
<dbReference type="GO" id="GO:0046653">
    <property type="term" value="P:tetrahydrofolate metabolic process"/>
    <property type="evidence" value="ECO:0007669"/>
    <property type="project" value="TreeGrafter"/>
</dbReference>
<dbReference type="EMBL" id="JARKHS020006551">
    <property type="protein sequence ID" value="KAK8782549.1"/>
    <property type="molecule type" value="Genomic_DNA"/>
</dbReference>
<reference evidence="21 22" key="1">
    <citation type="journal article" date="2023" name="Arcadia Sci">
        <title>De novo assembly of a long-read Amblyomma americanum tick genome.</title>
        <authorList>
            <person name="Chou S."/>
            <person name="Poskanzer K.E."/>
            <person name="Rollins M."/>
            <person name="Thuy-Boun P.S."/>
        </authorList>
    </citation>
    <scope>NUCLEOTIDE SEQUENCE [LARGE SCALE GENOMIC DNA]</scope>
    <source>
        <strain evidence="21">F_SG_1</strain>
        <tissue evidence="21">Salivary glands</tissue>
    </source>
</reference>
<feature type="domain" description="Hcy-binding" evidence="19">
    <location>
        <begin position="22"/>
        <end position="362"/>
    </location>
</feature>
<dbReference type="InterPro" id="IPR011005">
    <property type="entry name" value="Dihydropteroate_synth-like_sf"/>
</dbReference>
<evidence type="ECO:0000313" key="21">
    <source>
        <dbReference type="EMBL" id="KAK8782549.1"/>
    </source>
</evidence>
<keyword evidence="10" id="KW-0949">S-adenosyl-L-methionine</keyword>
<keyword evidence="11" id="KW-0479">Metal-binding</keyword>
<comment type="cofactor">
    <cofactor evidence="1">
        <name>Zn(2+)</name>
        <dbReference type="ChEBI" id="CHEBI:29105"/>
    </cofactor>
</comment>
<dbReference type="PANTHER" id="PTHR45833">
    <property type="entry name" value="METHIONINE SYNTHASE"/>
    <property type="match status" value="1"/>
</dbReference>
<evidence type="ECO:0000256" key="13">
    <source>
        <dbReference type="ARBA" id="ARBA00023167"/>
    </source>
</evidence>
<gene>
    <name evidence="21" type="ORF">V5799_016104</name>
</gene>
<keyword evidence="8" id="KW-0846">Cobalamin</keyword>
<keyword evidence="22" id="KW-1185">Reference proteome</keyword>
<evidence type="ECO:0000256" key="14">
    <source>
        <dbReference type="ARBA" id="ARBA00023285"/>
    </source>
</evidence>
<proteinExistence type="inferred from homology"/>
<dbReference type="Pfam" id="PF00809">
    <property type="entry name" value="Pterin_bind"/>
    <property type="match status" value="1"/>
</dbReference>
<dbReference type="PANTHER" id="PTHR45833:SF1">
    <property type="entry name" value="METHIONINE SYNTHASE"/>
    <property type="match status" value="1"/>
</dbReference>
<keyword evidence="6 18" id="KW-0489">Methyltransferase</keyword>
<keyword evidence="9 18" id="KW-0808">Transferase</keyword>
<comment type="caution">
    <text evidence="21">The sequence shown here is derived from an EMBL/GenBank/DDBJ whole genome shotgun (WGS) entry which is preliminary data.</text>
</comment>
<evidence type="ECO:0000256" key="17">
    <source>
        <dbReference type="PROSITE-ProRule" id="PRU00333"/>
    </source>
</evidence>
<dbReference type="SUPFAM" id="SSF82282">
    <property type="entry name" value="Homocysteine S-methyltransferase"/>
    <property type="match status" value="1"/>
</dbReference>
<dbReference type="Gene3D" id="3.10.196.10">
    <property type="entry name" value="Vitamin B12-dependent methionine synthase, activation domain"/>
    <property type="match status" value="1"/>
</dbReference>
<keyword evidence="7" id="KW-0028">Amino-acid biosynthesis</keyword>
<comment type="similarity">
    <text evidence="4">Belongs to the vitamin-B12 dependent methionine synthase family.</text>
</comment>
<evidence type="ECO:0000256" key="2">
    <source>
        <dbReference type="ARBA" id="ARBA00001956"/>
    </source>
</evidence>
<name>A0AAQ4F620_AMBAM</name>
<evidence type="ECO:0000256" key="5">
    <source>
        <dbReference type="ARBA" id="ARBA00012032"/>
    </source>
</evidence>
<evidence type="ECO:0000256" key="18">
    <source>
        <dbReference type="PROSITE-ProRule" id="PRU00346"/>
    </source>
</evidence>